<dbReference type="RefSeq" id="XP_020057959.1">
    <property type="nucleotide sequence ID" value="XM_020201002.1"/>
</dbReference>
<feature type="region of interest" description="Disordered" evidence="1">
    <location>
        <begin position="38"/>
        <end position="57"/>
    </location>
</feature>
<dbReference type="EMBL" id="KV878974">
    <property type="protein sequence ID" value="OJK01620.1"/>
    <property type="molecule type" value="Genomic_DNA"/>
</dbReference>
<sequence>MASGLAYRLDRPSRNFLDIHSAPRKRFRSAVKLYRARCQKPQRRHCPPPPPPPLQQHPQPMWNSLPLEIVGMIFLNLDMIALGTLRLFSIQQLYHEFCHPRCRTCANFGPYLYLPTLSRVCFPCVLWHRRYRVASLENVLQFYRLPLEDWCHLPVIDTAFDLLGKYPMSERMLIDITQAEALHKQRGSPPPTRGASTYQSYYHSTFNSRLASTVAFPYWDPHTRAAESGTYCLGCTEFWERSRPKRRRDPQTWEQYYAWGPGARSRGHEAVERAYRVSDLRQHFRTCPHAVRRRRFGHEGEEVVEMARRFDAPIGRVFRVPTPRRRRRGEGRVAVLRRSARLQKRLTALQT</sequence>
<accession>A0A1L9WZF6</accession>
<protein>
    <recommendedName>
        <fullName evidence="4">F-box domain-containing protein</fullName>
    </recommendedName>
</protein>
<dbReference type="GeneID" id="30974816"/>
<evidence type="ECO:0000313" key="2">
    <source>
        <dbReference type="EMBL" id="OJK01620.1"/>
    </source>
</evidence>
<name>A0A1L9WZF6_ASPA1</name>
<dbReference type="STRING" id="690307.A0A1L9WZF6"/>
<reference evidence="3" key="1">
    <citation type="journal article" date="2017" name="Genome Biol.">
        <title>Comparative genomics reveals high biological diversity and specific adaptations in the industrially and medically important fungal genus Aspergillus.</title>
        <authorList>
            <person name="de Vries R.P."/>
            <person name="Riley R."/>
            <person name="Wiebenga A."/>
            <person name="Aguilar-Osorio G."/>
            <person name="Amillis S."/>
            <person name="Uchima C.A."/>
            <person name="Anderluh G."/>
            <person name="Asadollahi M."/>
            <person name="Askin M."/>
            <person name="Barry K."/>
            <person name="Battaglia E."/>
            <person name="Bayram O."/>
            <person name="Benocci T."/>
            <person name="Braus-Stromeyer S.A."/>
            <person name="Caldana C."/>
            <person name="Canovas D."/>
            <person name="Cerqueira G.C."/>
            <person name="Chen F."/>
            <person name="Chen W."/>
            <person name="Choi C."/>
            <person name="Clum A."/>
            <person name="Dos Santos R.A."/>
            <person name="Damasio A.R."/>
            <person name="Diallinas G."/>
            <person name="Emri T."/>
            <person name="Fekete E."/>
            <person name="Flipphi M."/>
            <person name="Freyberg S."/>
            <person name="Gallo A."/>
            <person name="Gournas C."/>
            <person name="Habgood R."/>
            <person name="Hainaut M."/>
            <person name="Harispe M.L."/>
            <person name="Henrissat B."/>
            <person name="Hilden K.S."/>
            <person name="Hope R."/>
            <person name="Hossain A."/>
            <person name="Karabika E."/>
            <person name="Karaffa L."/>
            <person name="Karanyi Z."/>
            <person name="Krasevec N."/>
            <person name="Kuo A."/>
            <person name="Kusch H."/>
            <person name="LaButti K."/>
            <person name="Lagendijk E.L."/>
            <person name="Lapidus A."/>
            <person name="Levasseur A."/>
            <person name="Lindquist E."/>
            <person name="Lipzen A."/>
            <person name="Logrieco A.F."/>
            <person name="MacCabe A."/>
            <person name="Maekelae M.R."/>
            <person name="Malavazi I."/>
            <person name="Melin P."/>
            <person name="Meyer V."/>
            <person name="Mielnichuk N."/>
            <person name="Miskei M."/>
            <person name="Molnar A.P."/>
            <person name="Mule G."/>
            <person name="Ngan C.Y."/>
            <person name="Orejas M."/>
            <person name="Orosz E."/>
            <person name="Ouedraogo J.P."/>
            <person name="Overkamp K.M."/>
            <person name="Park H.-S."/>
            <person name="Perrone G."/>
            <person name="Piumi F."/>
            <person name="Punt P.J."/>
            <person name="Ram A.F."/>
            <person name="Ramon A."/>
            <person name="Rauscher S."/>
            <person name="Record E."/>
            <person name="Riano-Pachon D.M."/>
            <person name="Robert V."/>
            <person name="Roehrig J."/>
            <person name="Ruller R."/>
            <person name="Salamov A."/>
            <person name="Salih N.S."/>
            <person name="Samson R.A."/>
            <person name="Sandor E."/>
            <person name="Sanguinetti M."/>
            <person name="Schuetze T."/>
            <person name="Sepcic K."/>
            <person name="Shelest E."/>
            <person name="Sherlock G."/>
            <person name="Sophianopoulou V."/>
            <person name="Squina F.M."/>
            <person name="Sun H."/>
            <person name="Susca A."/>
            <person name="Todd R.B."/>
            <person name="Tsang A."/>
            <person name="Unkles S.E."/>
            <person name="van de Wiele N."/>
            <person name="van Rossen-Uffink D."/>
            <person name="Oliveira J.V."/>
            <person name="Vesth T.C."/>
            <person name="Visser J."/>
            <person name="Yu J.-H."/>
            <person name="Zhou M."/>
            <person name="Andersen M.R."/>
            <person name="Archer D.B."/>
            <person name="Baker S.E."/>
            <person name="Benoit I."/>
            <person name="Brakhage A.A."/>
            <person name="Braus G.H."/>
            <person name="Fischer R."/>
            <person name="Frisvad J.C."/>
            <person name="Goldman G.H."/>
            <person name="Houbraken J."/>
            <person name="Oakley B."/>
            <person name="Pocsi I."/>
            <person name="Scazzocchio C."/>
            <person name="Seiboth B."/>
            <person name="vanKuyk P.A."/>
            <person name="Wortman J."/>
            <person name="Dyer P.S."/>
            <person name="Grigoriev I.V."/>
        </authorList>
    </citation>
    <scope>NUCLEOTIDE SEQUENCE [LARGE SCALE GENOMIC DNA]</scope>
    <source>
        <strain evidence="3">ATCC 16872 / CBS 172.66 / WB 5094</strain>
    </source>
</reference>
<dbReference type="Proteomes" id="UP000184546">
    <property type="component" value="Unassembled WGS sequence"/>
</dbReference>
<keyword evidence="3" id="KW-1185">Reference proteome</keyword>
<evidence type="ECO:0008006" key="4">
    <source>
        <dbReference type="Google" id="ProtNLM"/>
    </source>
</evidence>
<dbReference type="OrthoDB" id="2687876at2759"/>
<proteinExistence type="predicted"/>
<evidence type="ECO:0000313" key="3">
    <source>
        <dbReference type="Proteomes" id="UP000184546"/>
    </source>
</evidence>
<gene>
    <name evidence="2" type="ORF">ASPACDRAFT_41882</name>
</gene>
<dbReference type="AlphaFoldDB" id="A0A1L9WZF6"/>
<organism evidence="2 3">
    <name type="scientific">Aspergillus aculeatus (strain ATCC 16872 / CBS 172.66 / WB 5094)</name>
    <dbReference type="NCBI Taxonomy" id="690307"/>
    <lineage>
        <taxon>Eukaryota</taxon>
        <taxon>Fungi</taxon>
        <taxon>Dikarya</taxon>
        <taxon>Ascomycota</taxon>
        <taxon>Pezizomycotina</taxon>
        <taxon>Eurotiomycetes</taxon>
        <taxon>Eurotiomycetidae</taxon>
        <taxon>Eurotiales</taxon>
        <taxon>Aspergillaceae</taxon>
        <taxon>Aspergillus</taxon>
        <taxon>Aspergillus subgen. Circumdati</taxon>
    </lineage>
</organism>
<evidence type="ECO:0000256" key="1">
    <source>
        <dbReference type="SAM" id="MobiDB-lite"/>
    </source>
</evidence>
<dbReference type="OMA" id="CAWIARR"/>
<dbReference type="VEuPathDB" id="FungiDB:ASPACDRAFT_41882"/>